<dbReference type="NCBIfam" id="NF005316">
    <property type="entry name" value="PRK06850.1"/>
    <property type="match status" value="1"/>
</dbReference>
<dbReference type="PANTHER" id="PTHR43196:SF2">
    <property type="entry name" value="PHOSPHOADENOSINE PHOSPHOSULFATE REDUCTASE"/>
    <property type="match status" value="1"/>
</dbReference>
<dbReference type="GO" id="GO:0003824">
    <property type="term" value="F:catalytic activity"/>
    <property type="evidence" value="ECO:0007669"/>
    <property type="project" value="InterPro"/>
</dbReference>
<dbReference type="InterPro" id="IPR050128">
    <property type="entry name" value="Sulfate_adenylyltrnsfr_sub2"/>
</dbReference>
<dbReference type="AlphaFoldDB" id="A0A934M543"/>
<sequence length="542" mass="62892">MNSEIQSKIDDILEEMKRVYKNDSRPWVIGYSGGKDSTTVVQLVFTMLMQLPLEERHKAVYVVSSDTLIENPLVLGYLKHNSALINEGAKKANIPLYTHMVHPNYDNTYWTNIIGKGLPTPTSIRFRWCTEKLKIKPSNTFIEEKVKENGEVVILLGVRKAESIARSIRIKNREIDGYLLTPHGSLDSTYVYNPIVNLTTDDVWGFLLSNNGNNPWGASNNDLFTLYMGADGGECPFTTTNDKETPTCGNSRLGCWICTVVTKDKSLTGFIENGETWLQPLLDFRQWIVGIRNKHEYRMQYRRDGNHYYKKLYLDKLPLLDNYVINSDYLFANGDGEGYIDLKNCQSEIDKGNKYTSEEKDKIYLELLPLFNINNSNNVILDKSKVQKDDKGEFINVLGYGPFNFIARQEILKKLLELQKLINEEYEIDLISKEELEAIDKIWDDEEDLTHRTLVDLYHEVMGERLPWDDYKKPMFDKKTIDEISNLCDKHNIDQDLINRLLIDTNKYKHFTNRSVLDKSINKILNQRHLHKAIFEEIENDN</sequence>
<feature type="domain" description="Phosphoadenosine phosphosulphate reductase" evidence="1">
    <location>
        <begin position="28"/>
        <end position="212"/>
    </location>
</feature>
<proteinExistence type="predicted"/>
<evidence type="ECO:0000313" key="3">
    <source>
        <dbReference type="Proteomes" id="UP000622687"/>
    </source>
</evidence>
<organism evidence="2 3">
    <name type="scientific">Clostridium aciditolerans</name>
    <dbReference type="NCBI Taxonomy" id="339861"/>
    <lineage>
        <taxon>Bacteria</taxon>
        <taxon>Bacillati</taxon>
        <taxon>Bacillota</taxon>
        <taxon>Clostridia</taxon>
        <taxon>Eubacteriales</taxon>
        <taxon>Clostridiaceae</taxon>
        <taxon>Clostridium</taxon>
    </lineage>
</organism>
<accession>A0A934M543</accession>
<dbReference type="NCBIfam" id="TIGR03183">
    <property type="entry name" value="DNA_S_dndC"/>
    <property type="match status" value="1"/>
</dbReference>
<dbReference type="InterPro" id="IPR017598">
    <property type="entry name" value="SulphurTrfase_DndC"/>
</dbReference>
<reference evidence="2" key="1">
    <citation type="submission" date="2020-12" db="EMBL/GenBank/DDBJ databases">
        <title>Clostridium thailandense sp. nov., a novel acetogenic bacterium isolated from peat land soil in Thailand.</title>
        <authorList>
            <person name="Chaikitkaew S."/>
            <person name="Birkeland N.K."/>
        </authorList>
    </citation>
    <scope>NUCLEOTIDE SEQUENCE</scope>
    <source>
        <strain evidence="2">DSM 17425</strain>
    </source>
</reference>
<dbReference type="RefSeq" id="WP_211144276.1">
    <property type="nucleotide sequence ID" value="NZ_JAEEGB010000035.1"/>
</dbReference>
<dbReference type="SUPFAM" id="SSF52402">
    <property type="entry name" value="Adenine nucleotide alpha hydrolases-like"/>
    <property type="match status" value="1"/>
</dbReference>
<evidence type="ECO:0000313" key="2">
    <source>
        <dbReference type="EMBL" id="MBI6874902.1"/>
    </source>
</evidence>
<keyword evidence="3" id="KW-1185">Reference proteome</keyword>
<comment type="caution">
    <text evidence="2">The sequence shown here is derived from an EMBL/GenBank/DDBJ whole genome shotgun (WGS) entry which is preliminary data.</text>
</comment>
<dbReference type="InterPro" id="IPR002500">
    <property type="entry name" value="PAPS_reduct_dom"/>
</dbReference>
<protein>
    <submittedName>
        <fullName evidence="2">DNA phosphorothioation system sulfurtransferase DndC</fullName>
    </submittedName>
</protein>
<dbReference type="Gene3D" id="3.40.50.620">
    <property type="entry name" value="HUPs"/>
    <property type="match status" value="1"/>
</dbReference>
<name>A0A934M543_9CLOT</name>
<dbReference type="EMBL" id="JAEEGB010000035">
    <property type="protein sequence ID" value="MBI6874902.1"/>
    <property type="molecule type" value="Genomic_DNA"/>
</dbReference>
<gene>
    <name evidence="2" type="primary">dndC</name>
    <name evidence="2" type="ORF">I6U51_19710</name>
</gene>
<dbReference type="Proteomes" id="UP000622687">
    <property type="component" value="Unassembled WGS sequence"/>
</dbReference>
<dbReference type="InterPro" id="IPR014729">
    <property type="entry name" value="Rossmann-like_a/b/a_fold"/>
</dbReference>
<evidence type="ECO:0000259" key="1">
    <source>
        <dbReference type="Pfam" id="PF01507"/>
    </source>
</evidence>
<dbReference type="Pfam" id="PF01507">
    <property type="entry name" value="PAPS_reduct"/>
    <property type="match status" value="1"/>
</dbReference>
<dbReference type="PANTHER" id="PTHR43196">
    <property type="entry name" value="SULFATE ADENYLYLTRANSFERASE SUBUNIT 2"/>
    <property type="match status" value="1"/>
</dbReference>